<feature type="non-terminal residue" evidence="5">
    <location>
        <position position="1"/>
    </location>
</feature>
<dbReference type="Pfam" id="PF25954">
    <property type="entry name" value="Beta-barrel_RND_2"/>
    <property type="match status" value="1"/>
</dbReference>
<dbReference type="InterPro" id="IPR006143">
    <property type="entry name" value="RND_pump_MFP"/>
</dbReference>
<dbReference type="Gene3D" id="2.40.420.20">
    <property type="match status" value="1"/>
</dbReference>
<dbReference type="SUPFAM" id="SSF111369">
    <property type="entry name" value="HlyD-like secretion proteins"/>
    <property type="match status" value="1"/>
</dbReference>
<accession>A0A381VZV6</accession>
<organism evidence="5">
    <name type="scientific">marine metagenome</name>
    <dbReference type="NCBI Taxonomy" id="408172"/>
    <lineage>
        <taxon>unclassified sequences</taxon>
        <taxon>metagenomes</taxon>
        <taxon>ecological metagenomes</taxon>
    </lineage>
</organism>
<dbReference type="InterPro" id="IPR058637">
    <property type="entry name" value="YknX-like_C"/>
</dbReference>
<dbReference type="InterPro" id="IPR058792">
    <property type="entry name" value="Beta-barrel_RND_2"/>
</dbReference>
<evidence type="ECO:0000259" key="4">
    <source>
        <dbReference type="Pfam" id="PF25989"/>
    </source>
</evidence>
<dbReference type="Pfam" id="PF25989">
    <property type="entry name" value="YknX_C"/>
    <property type="match status" value="1"/>
</dbReference>
<dbReference type="Gene3D" id="2.40.50.100">
    <property type="match status" value="1"/>
</dbReference>
<comment type="similarity">
    <text evidence="1">Belongs to the membrane fusion protein (MFP) (TC 8.A.1) family.</text>
</comment>
<evidence type="ECO:0000259" key="2">
    <source>
        <dbReference type="Pfam" id="PF25917"/>
    </source>
</evidence>
<gene>
    <name evidence="5" type="ORF">METZ01_LOCUS98680</name>
</gene>
<dbReference type="NCBIfam" id="TIGR01730">
    <property type="entry name" value="RND_mfp"/>
    <property type="match status" value="1"/>
</dbReference>
<evidence type="ECO:0000256" key="1">
    <source>
        <dbReference type="ARBA" id="ARBA00009477"/>
    </source>
</evidence>
<feature type="domain" description="Multidrug resistance protein MdtA-like barrel-sandwich hybrid" evidence="2">
    <location>
        <begin position="19"/>
        <end position="143"/>
    </location>
</feature>
<evidence type="ECO:0000313" key="5">
    <source>
        <dbReference type="EMBL" id="SVA45826.1"/>
    </source>
</evidence>
<dbReference type="Gene3D" id="1.10.287.470">
    <property type="entry name" value="Helix hairpin bin"/>
    <property type="match status" value="1"/>
</dbReference>
<protein>
    <submittedName>
        <fullName evidence="5">Uncharacterized protein</fullName>
    </submittedName>
</protein>
<dbReference type="Gene3D" id="2.40.30.170">
    <property type="match status" value="1"/>
</dbReference>
<dbReference type="GO" id="GO:1990281">
    <property type="term" value="C:efflux pump complex"/>
    <property type="evidence" value="ECO:0007669"/>
    <property type="project" value="TreeGrafter"/>
</dbReference>
<dbReference type="Pfam" id="PF25917">
    <property type="entry name" value="BSH_RND"/>
    <property type="match status" value="1"/>
</dbReference>
<dbReference type="InterPro" id="IPR058625">
    <property type="entry name" value="MdtA-like_BSH"/>
</dbReference>
<proteinExistence type="inferred from homology"/>
<dbReference type="EMBL" id="UINC01010287">
    <property type="protein sequence ID" value="SVA45826.1"/>
    <property type="molecule type" value="Genomic_DNA"/>
</dbReference>
<dbReference type="GO" id="GO:0015562">
    <property type="term" value="F:efflux transmembrane transporter activity"/>
    <property type="evidence" value="ECO:0007669"/>
    <property type="project" value="TreeGrafter"/>
</dbReference>
<dbReference type="PANTHER" id="PTHR30469">
    <property type="entry name" value="MULTIDRUG RESISTANCE PROTEIN MDTA"/>
    <property type="match status" value="1"/>
</dbReference>
<reference evidence="5" key="1">
    <citation type="submission" date="2018-05" db="EMBL/GenBank/DDBJ databases">
        <authorList>
            <person name="Lanie J.A."/>
            <person name="Ng W.-L."/>
            <person name="Kazmierczak K.M."/>
            <person name="Andrzejewski T.M."/>
            <person name="Davidsen T.M."/>
            <person name="Wayne K.J."/>
            <person name="Tettelin H."/>
            <person name="Glass J.I."/>
            <person name="Rusch D."/>
            <person name="Podicherti R."/>
            <person name="Tsui H.-C.T."/>
            <person name="Winkler M.E."/>
        </authorList>
    </citation>
    <scope>NUCLEOTIDE SEQUENCE</scope>
</reference>
<feature type="domain" description="CusB-like beta-barrel" evidence="3">
    <location>
        <begin position="151"/>
        <end position="224"/>
    </location>
</feature>
<name>A0A381VZV6_9ZZZZ</name>
<dbReference type="AlphaFoldDB" id="A0A381VZV6"/>
<feature type="domain" description="YknX-like C-terminal permuted SH3-like" evidence="4">
    <location>
        <begin position="231"/>
        <end position="297"/>
    </location>
</feature>
<dbReference type="FunFam" id="2.40.30.170:FF:000010">
    <property type="entry name" value="Efflux RND transporter periplasmic adaptor subunit"/>
    <property type="match status" value="1"/>
</dbReference>
<sequence length="300" mass="33728">GSLKIQTTYVGYLLPNQRVLMRSEIDGVIEKINFEEGDEITKDKRLIDISTKELQLKLKIAIADSNLADINIKRDEKLASSNLISSAQLDHTRTRAESARLNKELARISLKKSLISSPLDGTVKTRNVKVGEFVRKGDKLVEILDLSRVIVKVNIPELEILEIKIGQKVEVALYIMEEIIFSGKVKNIGLEADSNNRTFPVEIHVENSERKLRPGMLARATFTKSIDGEQIVIPRHTILEKERGRVVYVFDNGKVLQRDIKVGLSQQDQVQVLQGLKKGEQIVVEGQNKLSDGEEVNIVD</sequence>
<evidence type="ECO:0000259" key="3">
    <source>
        <dbReference type="Pfam" id="PF25954"/>
    </source>
</evidence>